<feature type="region of interest" description="Disordered" evidence="1">
    <location>
        <begin position="95"/>
        <end position="120"/>
    </location>
</feature>
<gene>
    <name evidence="2" type="ORF">EGYM00163_LOCUS19657</name>
</gene>
<evidence type="ECO:0000256" key="1">
    <source>
        <dbReference type="SAM" id="MobiDB-lite"/>
    </source>
</evidence>
<dbReference type="EMBL" id="HBJA01055465">
    <property type="protein sequence ID" value="CAE0808526.1"/>
    <property type="molecule type" value="Transcribed_RNA"/>
</dbReference>
<dbReference type="AlphaFoldDB" id="A0A7S4CWB0"/>
<reference evidence="2" key="1">
    <citation type="submission" date="2021-01" db="EMBL/GenBank/DDBJ databases">
        <authorList>
            <person name="Corre E."/>
            <person name="Pelletier E."/>
            <person name="Niang G."/>
            <person name="Scheremetjew M."/>
            <person name="Finn R."/>
            <person name="Kale V."/>
            <person name="Holt S."/>
            <person name="Cochrane G."/>
            <person name="Meng A."/>
            <person name="Brown T."/>
            <person name="Cohen L."/>
        </authorList>
    </citation>
    <scope>NUCLEOTIDE SEQUENCE</scope>
    <source>
        <strain evidence="2">CCMP1594</strain>
    </source>
</reference>
<accession>A0A7S4CWB0</accession>
<protein>
    <submittedName>
        <fullName evidence="2">Uncharacterized protein</fullName>
    </submittedName>
</protein>
<organism evidence="2">
    <name type="scientific">Eutreptiella gymnastica</name>
    <dbReference type="NCBI Taxonomy" id="73025"/>
    <lineage>
        <taxon>Eukaryota</taxon>
        <taxon>Discoba</taxon>
        <taxon>Euglenozoa</taxon>
        <taxon>Euglenida</taxon>
        <taxon>Spirocuta</taxon>
        <taxon>Euglenophyceae</taxon>
        <taxon>Eutreptiales</taxon>
        <taxon>Eutreptiaceae</taxon>
        <taxon>Eutreptiella</taxon>
    </lineage>
</organism>
<proteinExistence type="predicted"/>
<name>A0A7S4CWB0_9EUGL</name>
<sequence length="120" mass="13373">MPSISVTASNTQRRPDSSIMERDRGVWWTGESRHLEDWREEKAIYQCEGDSTSANPHNCWCRPRNYDNIDVPVPLWETLVSSRSGRVTYGAVGISGPAKVQDKRPSGAVPLSGSQGRERG</sequence>
<evidence type="ECO:0000313" key="2">
    <source>
        <dbReference type="EMBL" id="CAE0808526.1"/>
    </source>
</evidence>